<dbReference type="PANTHER" id="PTHR30037">
    <property type="entry name" value="DNA-3-METHYLADENINE GLYCOSYLASE 1"/>
    <property type="match status" value="1"/>
</dbReference>
<dbReference type="Gene3D" id="1.10.340.30">
    <property type="entry name" value="Hypothetical protein, domain 2"/>
    <property type="match status" value="1"/>
</dbReference>
<dbReference type="SUPFAM" id="SSF48150">
    <property type="entry name" value="DNA-glycosylase"/>
    <property type="match status" value="1"/>
</dbReference>
<dbReference type="Proteomes" id="UP000006251">
    <property type="component" value="Unassembled WGS sequence"/>
</dbReference>
<dbReference type="RefSeq" id="WP_006011285.1">
    <property type="nucleotide sequence ID" value="NZ_AUAV01000005.1"/>
</dbReference>
<dbReference type="AlphaFoldDB" id="K7A032"/>
<reference evidence="2" key="1">
    <citation type="journal article" date="2014" name="Environ. Microbiol.">
        <title>Comparative genomics of the marine bacterial genus Glaciecola reveals the high degree of genomic diversity and genomic characteristic for cold adaptation.</title>
        <authorList>
            <person name="Qin Q.L."/>
            <person name="Xie B.B."/>
            <person name="Yu Y."/>
            <person name="Shu Y.L."/>
            <person name="Rong J.C."/>
            <person name="Zhang Y.J."/>
            <person name="Zhao D.L."/>
            <person name="Chen X.L."/>
            <person name="Zhang X.Y."/>
            <person name="Chen B."/>
            <person name="Zhou B.C."/>
            <person name="Zhang Y.Z."/>
        </authorList>
    </citation>
    <scope>NUCLEOTIDE SEQUENCE [LARGE SCALE GENOMIC DNA]</scope>
    <source>
        <strain evidence="2">ACAM 615</strain>
    </source>
</reference>
<dbReference type="PANTHER" id="PTHR30037:SF3">
    <property type="entry name" value="BLR0857 PROTEIN"/>
    <property type="match status" value="1"/>
</dbReference>
<accession>K7A032</accession>
<evidence type="ECO:0000313" key="1">
    <source>
        <dbReference type="EMBL" id="GAC28870.1"/>
    </source>
</evidence>
<keyword evidence="2" id="KW-1185">Reference proteome</keyword>
<dbReference type="STRING" id="1121922.GCA_000428905_01273"/>
<protein>
    <recommendedName>
        <fullName evidence="3">DNA-3-methyladenine glycosylase I</fullName>
    </recommendedName>
</protein>
<dbReference type="InterPro" id="IPR005019">
    <property type="entry name" value="Adenine_glyco"/>
</dbReference>
<evidence type="ECO:0000313" key="2">
    <source>
        <dbReference type="Proteomes" id="UP000006251"/>
    </source>
</evidence>
<dbReference type="GO" id="GO:0006284">
    <property type="term" value="P:base-excision repair"/>
    <property type="evidence" value="ECO:0007669"/>
    <property type="project" value="InterPro"/>
</dbReference>
<comment type="caution">
    <text evidence="1">The sequence shown here is derived from an EMBL/GenBank/DDBJ whole genome shotgun (WGS) entry which is preliminary data.</text>
</comment>
<sequence>MSLARSKDIDIKAEAFASLYDRVCKRKGSEAMVRDLLSQPASRKQILDTPDDRFLAEFTKKVFQSGFVWRVVRQKWPNFEEVFFGFDINKILLMPDEMLEQKATNPAIIRNFNKVKTIRENAWMIDDIRRSHGSFANFVTQWPQDDLIGLWDYLRKKGARLGGNTGPYALRTLGVDTFLLSRDVEAYFVEHGLISGSARSKRSLNTIQNTFFDWQKESGLSLQELSQIVSFSCGDNYVGMVQ</sequence>
<dbReference type="GO" id="GO:0008725">
    <property type="term" value="F:DNA-3-methyladenine glycosylase activity"/>
    <property type="evidence" value="ECO:0007669"/>
    <property type="project" value="InterPro"/>
</dbReference>
<gene>
    <name evidence="1" type="ORF">GPAL_2009</name>
</gene>
<dbReference type="OrthoDB" id="9795156at2"/>
<organism evidence="1 2">
    <name type="scientific">Brumicola pallidula DSM 14239 = ACAM 615</name>
    <dbReference type="NCBI Taxonomy" id="1121922"/>
    <lineage>
        <taxon>Bacteria</taxon>
        <taxon>Pseudomonadati</taxon>
        <taxon>Pseudomonadota</taxon>
        <taxon>Gammaproteobacteria</taxon>
        <taxon>Alteromonadales</taxon>
        <taxon>Alteromonadaceae</taxon>
        <taxon>Brumicola</taxon>
    </lineage>
</organism>
<evidence type="ECO:0008006" key="3">
    <source>
        <dbReference type="Google" id="ProtNLM"/>
    </source>
</evidence>
<dbReference type="Pfam" id="PF03352">
    <property type="entry name" value="Adenine_glyco"/>
    <property type="match status" value="1"/>
</dbReference>
<name>K7A032_9ALTE</name>
<dbReference type="InterPro" id="IPR052891">
    <property type="entry name" value="DNA-3mA_glycosylase"/>
</dbReference>
<dbReference type="InterPro" id="IPR011257">
    <property type="entry name" value="DNA_glycosylase"/>
</dbReference>
<dbReference type="EMBL" id="BAEQ01000032">
    <property type="protein sequence ID" value="GAC28870.1"/>
    <property type="molecule type" value="Genomic_DNA"/>
</dbReference>
<proteinExistence type="predicted"/>